<feature type="compositionally biased region" description="Low complexity" evidence="1">
    <location>
        <begin position="94"/>
        <end position="103"/>
    </location>
</feature>
<feature type="region of interest" description="Disordered" evidence="1">
    <location>
        <begin position="260"/>
        <end position="287"/>
    </location>
</feature>
<dbReference type="AlphaFoldDB" id="Q3JVX6"/>
<protein>
    <submittedName>
        <fullName evidence="2">Uncharacterized protein</fullName>
    </submittedName>
</protein>
<feature type="compositionally biased region" description="Polar residues" evidence="1">
    <location>
        <begin position="51"/>
        <end position="69"/>
    </location>
</feature>
<dbReference type="Proteomes" id="UP000002700">
    <property type="component" value="Chromosome I"/>
</dbReference>
<dbReference type="HOGENOM" id="CLU_570711_0_0_4"/>
<evidence type="ECO:0000313" key="3">
    <source>
        <dbReference type="Proteomes" id="UP000002700"/>
    </source>
</evidence>
<feature type="region of interest" description="Disordered" evidence="1">
    <location>
        <begin position="84"/>
        <end position="148"/>
    </location>
</feature>
<organism evidence="2 3">
    <name type="scientific">Burkholderia pseudomallei (strain 1710b)</name>
    <dbReference type="NCBI Taxonomy" id="320372"/>
    <lineage>
        <taxon>Bacteria</taxon>
        <taxon>Pseudomonadati</taxon>
        <taxon>Pseudomonadota</taxon>
        <taxon>Betaproteobacteria</taxon>
        <taxon>Burkholderiales</taxon>
        <taxon>Burkholderiaceae</taxon>
        <taxon>Burkholderia</taxon>
        <taxon>pseudomallei group</taxon>
    </lineage>
</organism>
<feature type="compositionally biased region" description="Basic residues" evidence="1">
    <location>
        <begin position="267"/>
        <end position="283"/>
    </location>
</feature>
<feature type="compositionally biased region" description="Polar residues" evidence="1">
    <location>
        <begin position="84"/>
        <end position="93"/>
    </location>
</feature>
<proteinExistence type="predicted"/>
<dbReference type="KEGG" id="bpm:BURPS1710b_0864"/>
<accession>Q3JVX6</accession>
<gene>
    <name evidence="2" type="ordered locus">BURPS1710b_0864</name>
</gene>
<reference evidence="2 3" key="1">
    <citation type="submission" date="2005-09" db="EMBL/GenBank/DDBJ databases">
        <authorList>
            <person name="Woods D.E."/>
            <person name="Nierman W.C."/>
        </authorList>
    </citation>
    <scope>NUCLEOTIDE SEQUENCE [LARGE SCALE GENOMIC DNA]</scope>
    <source>
        <strain evidence="2 3">1710b</strain>
    </source>
</reference>
<dbReference type="EMBL" id="CP000124">
    <property type="protein sequence ID" value="ABA51047.1"/>
    <property type="molecule type" value="Genomic_DNA"/>
</dbReference>
<feature type="compositionally biased region" description="Polar residues" evidence="1">
    <location>
        <begin position="114"/>
        <end position="124"/>
    </location>
</feature>
<sequence length="478" mass="52886">MPHTPQPVRPASARRFSFSAANACWTTVSCTSACGSGPAPCSATSMSFTSLPRSTMPSDTAKPTANASRSRGVHIITACEMPLNTSATGHSWPTRSTAVSAASPRRRRTASSTMPLGSTVSDRLTQGLLRGGGMGRAGARRRAARPMPAKVLKYSRRAKRAGKRQSGCKHGTERRAVAVQFRNRIVGGSDLHSDDRPLQPRPFRAEDLARAMADAAARGSQAARALSGRRGRRDRAEFRSCAVRDAAHARERRAELVPAGRASGVAQRRRGAGRARRAKRARRPAGAVRVAVGDAHAVSALRAHEAVAQAEAQSRFRSRDARVRSRRALSARRAARGRRRMPRTLFERRQRARAAIGVGRDVGERRLRHLDDLAHQAHPLRVDFDVDRHRRVARLHDARVEAEQIADEHRLLEQERIDRDRRDPAVRAAARRNRARDVDLRHDPAAEHVAVNVRVGRLRDDAQRGRFLRELHRRIGHD</sequence>
<evidence type="ECO:0000256" key="1">
    <source>
        <dbReference type="SAM" id="MobiDB-lite"/>
    </source>
</evidence>
<dbReference type="EnsemblBacteria" id="ABA51047">
    <property type="protein sequence ID" value="ABA51047"/>
    <property type="gene ID" value="BURPS1710b_0864"/>
</dbReference>
<name>Q3JVX6_BURP1</name>
<evidence type="ECO:0000313" key="2">
    <source>
        <dbReference type="EMBL" id="ABA51047.1"/>
    </source>
</evidence>
<feature type="region of interest" description="Disordered" evidence="1">
    <location>
        <begin position="51"/>
        <end position="70"/>
    </location>
</feature>